<dbReference type="CDD" id="cd00085">
    <property type="entry name" value="HNHc"/>
    <property type="match status" value="1"/>
</dbReference>
<sequence length="202" mass="23969">MRIHGEYIIKRRTDCNGKFSKYSDQLCRNYLKEDFFNICGYCGKPMELLKARAQIDHFIPKDFAPSKENDYSNLVYSCQKCNRGKWHHWPTQCVEYSYNEKEGFVDPATKEFDLHLERLDSGEIIGITEVGRYMVEKMRLDIRPISIMWKVDVLNRKLEKIANIIKRLPEEPNLIELYRGYIDASEQLKHSLNVLYNQNESM</sequence>
<name>R2SVY0_9ENTE</name>
<dbReference type="eggNOG" id="COG1403">
    <property type="taxonomic scope" value="Bacteria"/>
</dbReference>
<dbReference type="EMBL" id="ASVY01000002">
    <property type="protein sequence ID" value="EOT61919.1"/>
    <property type="molecule type" value="Genomic_DNA"/>
</dbReference>
<feature type="domain" description="HNH nuclease" evidence="1">
    <location>
        <begin position="26"/>
        <end position="83"/>
    </location>
</feature>
<evidence type="ECO:0000313" key="4">
    <source>
        <dbReference type="Proteomes" id="UP000013858"/>
    </source>
</evidence>
<dbReference type="PATRIC" id="fig|1158608.3.peg.3152"/>
<dbReference type="Proteomes" id="UP000013858">
    <property type="component" value="Unassembled WGS sequence"/>
</dbReference>
<dbReference type="Pfam" id="PF01844">
    <property type="entry name" value="HNH"/>
    <property type="match status" value="1"/>
</dbReference>
<proteinExistence type="predicted"/>
<organism evidence="2 4">
    <name type="scientific">Enterococcus haemoperoxidus ATCC BAA-382</name>
    <dbReference type="NCBI Taxonomy" id="1158608"/>
    <lineage>
        <taxon>Bacteria</taxon>
        <taxon>Bacillati</taxon>
        <taxon>Bacillota</taxon>
        <taxon>Bacilli</taxon>
        <taxon>Lactobacillales</taxon>
        <taxon>Enterococcaceae</taxon>
        <taxon>Enterococcus</taxon>
    </lineage>
</organism>
<comment type="caution">
    <text evidence="2">The sequence shown here is derived from an EMBL/GenBank/DDBJ whole genome shotgun (WGS) entry which is preliminary data.</text>
</comment>
<dbReference type="Gene3D" id="1.10.30.50">
    <property type="match status" value="1"/>
</dbReference>
<protein>
    <submittedName>
        <fullName evidence="2">TIGR02646 family protein</fullName>
    </submittedName>
</protein>
<reference evidence="3 5" key="2">
    <citation type="submission" date="2013-03" db="EMBL/GenBank/DDBJ databases">
        <title>The Genome Sequence of Enterococcus haemoperoxidus BAA-382 (PacBio/Illumina hybrid assembly).</title>
        <authorList>
            <consortium name="The Broad Institute Genomics Platform"/>
            <consortium name="The Broad Institute Genome Sequencing Center for Infectious Disease"/>
            <person name="Earl A."/>
            <person name="Russ C."/>
            <person name="Gilmore M."/>
            <person name="Surin D."/>
            <person name="Walker B."/>
            <person name="Young S."/>
            <person name="Zeng Q."/>
            <person name="Gargeya S."/>
            <person name="Fitzgerald M."/>
            <person name="Haas B."/>
            <person name="Abouelleil A."/>
            <person name="Allen A.W."/>
            <person name="Alvarado L."/>
            <person name="Arachchi H.M."/>
            <person name="Berlin A.M."/>
            <person name="Chapman S.B."/>
            <person name="Gainer-Dewar J."/>
            <person name="Goldberg J."/>
            <person name="Griggs A."/>
            <person name="Gujja S."/>
            <person name="Hansen M."/>
            <person name="Howarth C."/>
            <person name="Imamovic A."/>
            <person name="Ireland A."/>
            <person name="Larimer J."/>
            <person name="McCowan C."/>
            <person name="Murphy C."/>
            <person name="Pearson M."/>
            <person name="Poon T.W."/>
            <person name="Priest M."/>
            <person name="Roberts A."/>
            <person name="Saif S."/>
            <person name="Shea T."/>
            <person name="Sisk P."/>
            <person name="Sykes S."/>
            <person name="Wortman J."/>
            <person name="Nusbaum C."/>
            <person name="Birren B."/>
        </authorList>
    </citation>
    <scope>NUCLEOTIDE SEQUENCE [LARGE SCALE GENOMIC DNA]</scope>
    <source>
        <strain evidence="3 5">ATCC BAA-382</strain>
    </source>
</reference>
<dbReference type="RefSeq" id="WP_010763374.1">
    <property type="nucleotide sequence ID" value="NZ_KB946316.1"/>
</dbReference>
<accession>R2SVY0</accession>
<evidence type="ECO:0000313" key="5">
    <source>
        <dbReference type="Proteomes" id="UP000014197"/>
    </source>
</evidence>
<dbReference type="InterPro" id="IPR003615">
    <property type="entry name" value="HNH_nuc"/>
</dbReference>
<dbReference type="GO" id="GO:0003676">
    <property type="term" value="F:nucleic acid binding"/>
    <property type="evidence" value="ECO:0007669"/>
    <property type="project" value="InterPro"/>
</dbReference>
<gene>
    <name evidence="3" type="ORF">I583_00902</name>
    <name evidence="2" type="ORF">UAW_03219</name>
</gene>
<dbReference type="GO" id="GO:0004519">
    <property type="term" value="F:endonuclease activity"/>
    <property type="evidence" value="ECO:0007669"/>
    <property type="project" value="InterPro"/>
</dbReference>
<evidence type="ECO:0000313" key="2">
    <source>
        <dbReference type="EMBL" id="EOH92234.1"/>
    </source>
</evidence>
<dbReference type="SMART" id="SM00507">
    <property type="entry name" value="HNHc"/>
    <property type="match status" value="1"/>
</dbReference>
<dbReference type="EMBL" id="AJAR01000031">
    <property type="protein sequence ID" value="EOH92234.1"/>
    <property type="molecule type" value="Genomic_DNA"/>
</dbReference>
<dbReference type="STRING" id="155618.RV06_GL003126"/>
<evidence type="ECO:0000259" key="1">
    <source>
        <dbReference type="SMART" id="SM00507"/>
    </source>
</evidence>
<dbReference type="GO" id="GO:0008270">
    <property type="term" value="F:zinc ion binding"/>
    <property type="evidence" value="ECO:0007669"/>
    <property type="project" value="InterPro"/>
</dbReference>
<keyword evidence="5" id="KW-1185">Reference proteome</keyword>
<dbReference type="AlphaFoldDB" id="R2SVY0"/>
<dbReference type="Proteomes" id="UP000014197">
    <property type="component" value="Unassembled WGS sequence"/>
</dbReference>
<reference evidence="2 4" key="1">
    <citation type="submission" date="2013-02" db="EMBL/GenBank/DDBJ databases">
        <title>The Genome Sequence of Enterococcus haemoperoxidus BAA-382.</title>
        <authorList>
            <consortium name="The Broad Institute Genome Sequencing Platform"/>
            <consortium name="The Broad Institute Genome Sequencing Center for Infectious Disease"/>
            <person name="Earl A.M."/>
            <person name="Gilmore M.S."/>
            <person name="Lebreton F."/>
            <person name="Walker B."/>
            <person name="Young S.K."/>
            <person name="Zeng Q."/>
            <person name="Gargeya S."/>
            <person name="Fitzgerald M."/>
            <person name="Haas B."/>
            <person name="Abouelleil A."/>
            <person name="Alvarado L."/>
            <person name="Arachchi H.M."/>
            <person name="Berlin A.M."/>
            <person name="Chapman S.B."/>
            <person name="Dewar J."/>
            <person name="Goldberg J."/>
            <person name="Griggs A."/>
            <person name="Gujja S."/>
            <person name="Hansen M."/>
            <person name="Howarth C."/>
            <person name="Imamovic A."/>
            <person name="Larimer J."/>
            <person name="McCowan C."/>
            <person name="Murphy C."/>
            <person name="Neiman D."/>
            <person name="Pearson M."/>
            <person name="Priest M."/>
            <person name="Roberts A."/>
            <person name="Saif S."/>
            <person name="Shea T."/>
            <person name="Sisk P."/>
            <person name="Sykes S."/>
            <person name="Wortman J."/>
            <person name="Nusbaum C."/>
            <person name="Birren B."/>
        </authorList>
    </citation>
    <scope>NUCLEOTIDE SEQUENCE [LARGE SCALE GENOMIC DNA]</scope>
    <source>
        <strain evidence="2 4">ATCC BAA-382</strain>
    </source>
</reference>
<dbReference type="InterPro" id="IPR002711">
    <property type="entry name" value="HNH"/>
</dbReference>
<evidence type="ECO:0000313" key="3">
    <source>
        <dbReference type="EMBL" id="EOT61919.1"/>
    </source>
</evidence>